<evidence type="ECO:0000313" key="2">
    <source>
        <dbReference type="EMBL" id="RKO71804.1"/>
    </source>
</evidence>
<evidence type="ECO:0000313" key="3">
    <source>
        <dbReference type="Proteomes" id="UP000282423"/>
    </source>
</evidence>
<reference evidence="2 3" key="1">
    <citation type="submission" date="2018-10" db="EMBL/GenBank/DDBJ databases">
        <title>Sphingobacterium sp. M05W1-28.</title>
        <authorList>
            <person name="Cai H."/>
        </authorList>
    </citation>
    <scope>NUCLEOTIDE SEQUENCE [LARGE SCALE GENOMIC DNA]</scope>
    <source>
        <strain evidence="2 3">M05W1-28</strain>
    </source>
</reference>
<evidence type="ECO:0000259" key="1">
    <source>
        <dbReference type="Pfam" id="PF07883"/>
    </source>
</evidence>
<dbReference type="OrthoDB" id="9811153at2"/>
<dbReference type="Pfam" id="PF07883">
    <property type="entry name" value="Cupin_2"/>
    <property type="match status" value="1"/>
</dbReference>
<dbReference type="PIRSF" id="PIRSF029883">
    <property type="entry name" value="KdgF"/>
    <property type="match status" value="1"/>
</dbReference>
<keyword evidence="3" id="KW-1185">Reference proteome</keyword>
<comment type="caution">
    <text evidence="2">The sequence shown here is derived from an EMBL/GenBank/DDBJ whole genome shotgun (WGS) entry which is preliminary data.</text>
</comment>
<dbReference type="InterPro" id="IPR014710">
    <property type="entry name" value="RmlC-like_jellyroll"/>
</dbReference>
<dbReference type="PANTHER" id="PTHR40112">
    <property type="entry name" value="H2HPP ISOMERASE"/>
    <property type="match status" value="1"/>
</dbReference>
<feature type="domain" description="Cupin type-2" evidence="1">
    <location>
        <begin position="39"/>
        <end position="98"/>
    </location>
</feature>
<dbReference type="EMBL" id="RBWS01000007">
    <property type="protein sequence ID" value="RKO71804.1"/>
    <property type="molecule type" value="Genomic_DNA"/>
</dbReference>
<name>A0A420VZP4_9SPHI</name>
<dbReference type="InterPro" id="IPR052535">
    <property type="entry name" value="Bacilysin_H2HPP_isomerase"/>
</dbReference>
<accession>A0A420VZP4</accession>
<dbReference type="PANTHER" id="PTHR40112:SF1">
    <property type="entry name" value="H2HPP ISOMERASE"/>
    <property type="match status" value="1"/>
</dbReference>
<dbReference type="CDD" id="cd02238">
    <property type="entry name" value="cupin_KdgF"/>
    <property type="match status" value="1"/>
</dbReference>
<dbReference type="Gene3D" id="2.60.120.10">
    <property type="entry name" value="Jelly Rolls"/>
    <property type="match status" value="1"/>
</dbReference>
<dbReference type="InterPro" id="IPR025499">
    <property type="entry name" value="KdgF"/>
</dbReference>
<dbReference type="InterPro" id="IPR011051">
    <property type="entry name" value="RmlC_Cupin_sf"/>
</dbReference>
<organism evidence="2 3">
    <name type="scientific">Sphingobacterium puteale</name>
    <dbReference type="NCBI Taxonomy" id="2420510"/>
    <lineage>
        <taxon>Bacteria</taxon>
        <taxon>Pseudomonadati</taxon>
        <taxon>Bacteroidota</taxon>
        <taxon>Sphingobacteriia</taxon>
        <taxon>Sphingobacteriales</taxon>
        <taxon>Sphingobacteriaceae</taxon>
        <taxon>Sphingobacterium</taxon>
    </lineage>
</organism>
<proteinExistence type="predicted"/>
<dbReference type="Proteomes" id="UP000282423">
    <property type="component" value="Unassembled WGS sequence"/>
</dbReference>
<sequence>MIKMSEIFLHDKAQSWTDLGDGVQRKILVYNDELMLMKVRFQKGAIGALHRHPHTQISYVSAGKFRYHIDGTDEILGVGDSCIISPDLIHGCECLEEGELIDSFTPHREDFVRSL</sequence>
<dbReference type="SUPFAM" id="SSF51182">
    <property type="entry name" value="RmlC-like cupins"/>
    <property type="match status" value="1"/>
</dbReference>
<dbReference type="InterPro" id="IPR013096">
    <property type="entry name" value="Cupin_2"/>
</dbReference>
<protein>
    <submittedName>
        <fullName evidence="2">Cupin domain-containing protein</fullName>
    </submittedName>
</protein>
<dbReference type="AlphaFoldDB" id="A0A420VZP4"/>
<gene>
    <name evidence="2" type="ORF">D7322_10375</name>
</gene>